<dbReference type="SMART" id="SM00387">
    <property type="entry name" value="HATPase_c"/>
    <property type="match status" value="1"/>
</dbReference>
<dbReference type="PROSITE" id="PS50113">
    <property type="entry name" value="PAC"/>
    <property type="match status" value="1"/>
</dbReference>
<dbReference type="InterPro" id="IPR000014">
    <property type="entry name" value="PAS"/>
</dbReference>
<evidence type="ECO:0000259" key="9">
    <source>
        <dbReference type="PROSITE" id="PS50113"/>
    </source>
</evidence>
<dbReference type="SUPFAM" id="SSF55874">
    <property type="entry name" value="ATPase domain of HSP90 chaperone/DNA topoisomerase II/histidine kinase"/>
    <property type="match status" value="1"/>
</dbReference>
<gene>
    <name evidence="10" type="ORF">FHW18_002741</name>
</gene>
<dbReference type="GO" id="GO:0005524">
    <property type="term" value="F:ATP binding"/>
    <property type="evidence" value="ECO:0007669"/>
    <property type="project" value="UniProtKB-KW"/>
</dbReference>
<dbReference type="Pfam" id="PF02518">
    <property type="entry name" value="HATPase_c"/>
    <property type="match status" value="1"/>
</dbReference>
<dbReference type="InterPro" id="IPR013656">
    <property type="entry name" value="PAS_4"/>
</dbReference>
<dbReference type="Gene3D" id="3.30.450.40">
    <property type="match status" value="1"/>
</dbReference>
<keyword evidence="4" id="KW-0808">Transferase</keyword>
<dbReference type="SUPFAM" id="SSF55785">
    <property type="entry name" value="PYP-like sensor domain (PAS domain)"/>
    <property type="match status" value="1"/>
</dbReference>
<feature type="domain" description="PAC" evidence="9">
    <location>
        <begin position="264"/>
        <end position="316"/>
    </location>
</feature>
<evidence type="ECO:0000256" key="8">
    <source>
        <dbReference type="ARBA" id="ARBA00023026"/>
    </source>
</evidence>
<dbReference type="RefSeq" id="WP_179587154.1">
    <property type="nucleotide sequence ID" value="NZ_JACBYR010000001.1"/>
</dbReference>
<accession>A0A7Y9IV65</accession>
<organism evidence="10 11">
    <name type="scientific">Pigmentiphaga litoralis</name>
    <dbReference type="NCBI Taxonomy" id="516702"/>
    <lineage>
        <taxon>Bacteria</taxon>
        <taxon>Pseudomonadati</taxon>
        <taxon>Pseudomonadota</taxon>
        <taxon>Betaproteobacteria</taxon>
        <taxon>Burkholderiales</taxon>
        <taxon>Alcaligenaceae</taxon>
        <taxon>Pigmentiphaga</taxon>
    </lineage>
</organism>
<dbReference type="InterPro" id="IPR035965">
    <property type="entry name" value="PAS-like_dom_sf"/>
</dbReference>
<protein>
    <recommendedName>
        <fullName evidence="2">histidine kinase</fullName>
        <ecNumber evidence="2">2.7.13.3</ecNumber>
    </recommendedName>
</protein>
<dbReference type="Gene3D" id="3.30.565.10">
    <property type="entry name" value="Histidine kinase-like ATPase, C-terminal domain"/>
    <property type="match status" value="1"/>
</dbReference>
<dbReference type="Proteomes" id="UP000542125">
    <property type="component" value="Unassembled WGS sequence"/>
</dbReference>
<keyword evidence="6" id="KW-0418">Kinase</keyword>
<dbReference type="Pfam" id="PF08448">
    <property type="entry name" value="PAS_4"/>
    <property type="match status" value="1"/>
</dbReference>
<evidence type="ECO:0000313" key="10">
    <source>
        <dbReference type="EMBL" id="NYE83470.1"/>
    </source>
</evidence>
<dbReference type="InterPro" id="IPR029016">
    <property type="entry name" value="GAF-like_dom_sf"/>
</dbReference>
<dbReference type="PANTHER" id="PTHR41523:SF8">
    <property type="entry name" value="ETHYLENE RESPONSE SENSOR PROTEIN"/>
    <property type="match status" value="1"/>
</dbReference>
<comment type="caution">
    <text evidence="10">The sequence shown here is derived from an EMBL/GenBank/DDBJ whole genome shotgun (WGS) entry which is preliminary data.</text>
</comment>
<evidence type="ECO:0000256" key="7">
    <source>
        <dbReference type="ARBA" id="ARBA00022840"/>
    </source>
</evidence>
<evidence type="ECO:0000256" key="2">
    <source>
        <dbReference type="ARBA" id="ARBA00012438"/>
    </source>
</evidence>
<keyword evidence="3" id="KW-0597">Phosphoprotein</keyword>
<evidence type="ECO:0000256" key="6">
    <source>
        <dbReference type="ARBA" id="ARBA00022777"/>
    </source>
</evidence>
<sequence>MSQQPPQEVAAAALSNSSVRLKRQHELAVDFAIGALKTRDIRRVIDEACRVVALGLNARFVKVLRYRHDTGTLLLEAGTGWAQDEIGTAVLSADDASPAGHAYVSGRPVISNHLGGEHRFRTPELLARYGIKRAVNVPIRGVPESYGVLEADSPDDEDFSETDLVFLEAVANVISMTRERVVAEADEKHRYDHFSETVLNASTDCIMVATADGALEFMNRYGVTQLEIADFEAVKGRSYLSFWDADDVEKAQAAFHQALEGVASRFEGMCPTETGVAKWWDVSISPIRDDHDAIARVVSVARDVTERHAHEEQLNALVSMQENKLYSSELMMKEVHHRVRNSLQLVQTLLALQGDLSGDATVSAHLQVAATRVMTVGSVHQRLYEESGVEATNAGAYLSGLIGDLQVLSSDRQIVFASPTITVPARRLAPLGLVTAELVTNALKYGKGEVRVFLEESGDGLKLTVEDDGAGFPDAFPKPQGTGLGMRLVNTYAGRGKNAITVDRTVPFSRIVVLFKTT</sequence>
<evidence type="ECO:0000256" key="1">
    <source>
        <dbReference type="ARBA" id="ARBA00000085"/>
    </source>
</evidence>
<dbReference type="NCBIfam" id="TIGR00229">
    <property type="entry name" value="sensory_box"/>
    <property type="match status" value="1"/>
</dbReference>
<dbReference type="Pfam" id="PF07568">
    <property type="entry name" value="HisKA_2"/>
    <property type="match status" value="1"/>
</dbReference>
<evidence type="ECO:0000256" key="5">
    <source>
        <dbReference type="ARBA" id="ARBA00022741"/>
    </source>
</evidence>
<dbReference type="InterPro" id="IPR003594">
    <property type="entry name" value="HATPase_dom"/>
</dbReference>
<keyword evidence="5" id="KW-0547">Nucleotide-binding</keyword>
<comment type="catalytic activity">
    <reaction evidence="1">
        <text>ATP + protein L-histidine = ADP + protein N-phospho-L-histidine.</text>
        <dbReference type="EC" id="2.7.13.3"/>
    </reaction>
</comment>
<keyword evidence="11" id="KW-1185">Reference proteome</keyword>
<dbReference type="InterPro" id="IPR011495">
    <property type="entry name" value="Sig_transdc_His_kin_sub2_dim/P"/>
</dbReference>
<dbReference type="InterPro" id="IPR036890">
    <property type="entry name" value="HATPase_C_sf"/>
</dbReference>
<dbReference type="GO" id="GO:0004673">
    <property type="term" value="F:protein histidine kinase activity"/>
    <property type="evidence" value="ECO:0007669"/>
    <property type="project" value="UniProtKB-EC"/>
</dbReference>
<reference evidence="10 11" key="1">
    <citation type="submission" date="2020-07" db="EMBL/GenBank/DDBJ databases">
        <title>Genomic Encyclopedia of Type Strains, Phase IV (KMG-V): Genome sequencing to study the core and pangenomes of soil and plant-associated prokaryotes.</title>
        <authorList>
            <person name="Whitman W."/>
        </authorList>
    </citation>
    <scope>NUCLEOTIDE SEQUENCE [LARGE SCALE GENOMIC DNA]</scope>
    <source>
        <strain evidence="10 11">SAS40</strain>
    </source>
</reference>
<name>A0A7Y9IV65_9BURK</name>
<dbReference type="Gene3D" id="3.30.450.20">
    <property type="entry name" value="PAS domain"/>
    <property type="match status" value="1"/>
</dbReference>
<dbReference type="SMART" id="SM00065">
    <property type="entry name" value="GAF"/>
    <property type="match status" value="1"/>
</dbReference>
<evidence type="ECO:0000256" key="3">
    <source>
        <dbReference type="ARBA" id="ARBA00022553"/>
    </source>
</evidence>
<dbReference type="InterPro" id="IPR000700">
    <property type="entry name" value="PAS-assoc_C"/>
</dbReference>
<dbReference type="InterPro" id="IPR003018">
    <property type="entry name" value="GAF"/>
</dbReference>
<dbReference type="SUPFAM" id="SSF55781">
    <property type="entry name" value="GAF domain-like"/>
    <property type="match status" value="1"/>
</dbReference>
<keyword evidence="8" id="KW-0843">Virulence</keyword>
<proteinExistence type="predicted"/>
<evidence type="ECO:0000313" key="11">
    <source>
        <dbReference type="Proteomes" id="UP000542125"/>
    </source>
</evidence>
<dbReference type="EMBL" id="JACBYR010000001">
    <property type="protein sequence ID" value="NYE83470.1"/>
    <property type="molecule type" value="Genomic_DNA"/>
</dbReference>
<dbReference type="EC" id="2.7.13.3" evidence="2"/>
<keyword evidence="7" id="KW-0067">ATP-binding</keyword>
<evidence type="ECO:0000256" key="4">
    <source>
        <dbReference type="ARBA" id="ARBA00022679"/>
    </source>
</evidence>
<dbReference type="AlphaFoldDB" id="A0A7Y9IV65"/>
<dbReference type="PANTHER" id="PTHR41523">
    <property type="entry name" value="TWO-COMPONENT SYSTEM SENSOR PROTEIN"/>
    <property type="match status" value="1"/>
</dbReference>
<dbReference type="Pfam" id="PF13185">
    <property type="entry name" value="GAF_2"/>
    <property type="match status" value="1"/>
</dbReference>